<dbReference type="PANTHER" id="PTHR16557:SF2">
    <property type="entry name" value="NUCLEIC ACID DIOXYGENASE ALKBH1"/>
    <property type="match status" value="1"/>
</dbReference>
<dbReference type="GO" id="GO:0008168">
    <property type="term" value="F:methyltransferase activity"/>
    <property type="evidence" value="ECO:0007669"/>
    <property type="project" value="UniProtKB-KW"/>
</dbReference>
<dbReference type="OrthoDB" id="9796932at2"/>
<feature type="binding site" evidence="5">
    <location>
        <position position="138"/>
    </location>
    <ligand>
        <name>substrate</name>
    </ligand>
</feature>
<dbReference type="GO" id="GO:0008198">
    <property type="term" value="F:ferrous iron binding"/>
    <property type="evidence" value="ECO:0007669"/>
    <property type="project" value="TreeGrafter"/>
</dbReference>
<dbReference type="Pfam" id="PF13532">
    <property type="entry name" value="2OG-FeII_Oxy_2"/>
    <property type="match status" value="1"/>
</dbReference>
<gene>
    <name evidence="8" type="ORF">DES47_102452</name>
</gene>
<feature type="domain" description="Fe2OG dioxygenase" evidence="7">
    <location>
        <begin position="116"/>
        <end position="216"/>
    </location>
</feature>
<evidence type="ECO:0000256" key="4">
    <source>
        <dbReference type="ARBA" id="ARBA00023004"/>
    </source>
</evidence>
<dbReference type="InterPro" id="IPR004574">
    <property type="entry name" value="Alkb"/>
</dbReference>
<evidence type="ECO:0000313" key="8">
    <source>
        <dbReference type="EMBL" id="TDP72707.1"/>
    </source>
</evidence>
<keyword evidence="8" id="KW-0808">Transferase</keyword>
<dbReference type="InterPro" id="IPR037151">
    <property type="entry name" value="AlkB-like_sf"/>
</dbReference>
<dbReference type="PROSITE" id="PS51471">
    <property type="entry name" value="FE2OG_OXY"/>
    <property type="match status" value="1"/>
</dbReference>
<dbReference type="GO" id="GO:0005737">
    <property type="term" value="C:cytoplasm"/>
    <property type="evidence" value="ECO:0007669"/>
    <property type="project" value="TreeGrafter"/>
</dbReference>
<dbReference type="GO" id="GO:0032259">
    <property type="term" value="P:methylation"/>
    <property type="evidence" value="ECO:0007669"/>
    <property type="project" value="UniProtKB-KW"/>
</dbReference>
<feature type="binding site" evidence="6">
    <location>
        <position position="136"/>
    </location>
    <ligand>
        <name>Fe cation</name>
        <dbReference type="ChEBI" id="CHEBI:24875"/>
        <note>catalytic</note>
    </ligand>
</feature>
<dbReference type="AlphaFoldDB" id="A0A4R6QPU7"/>
<dbReference type="NCBIfam" id="NF011930">
    <property type="entry name" value="PRK15401.1"/>
    <property type="match status" value="1"/>
</dbReference>
<dbReference type="RefSeq" id="WP_133700157.1">
    <property type="nucleotide sequence ID" value="NZ_SNXS01000002.1"/>
</dbReference>
<keyword evidence="1 6" id="KW-0479">Metal-binding</keyword>
<keyword evidence="3" id="KW-0560">Oxidoreductase</keyword>
<proteinExistence type="predicted"/>
<evidence type="ECO:0000256" key="1">
    <source>
        <dbReference type="ARBA" id="ARBA00022723"/>
    </source>
</evidence>
<dbReference type="SUPFAM" id="SSF51197">
    <property type="entry name" value="Clavaminate synthase-like"/>
    <property type="match status" value="1"/>
</dbReference>
<evidence type="ECO:0000313" key="9">
    <source>
        <dbReference type="Proteomes" id="UP000295361"/>
    </source>
</evidence>
<evidence type="ECO:0000259" key="7">
    <source>
        <dbReference type="PROSITE" id="PS51471"/>
    </source>
</evidence>
<sequence length="216" mass="23518">MTADLFADQPRSPSRQALAEGAWVLQAFAQDRQQALLDEIEALLAQAPLRHLLTPSGHTMSVAMSNCGALGWVSDARGYRYDALDQLTGKPWPPMPALFERLALEAATAAGFEGFRPDACLINHYVPGAKLSLHQDRDERDRRQPIVSVSLGLPAVFQFGGLTRSGPLQRTRLESGDVVVWGGPSRLAYHGVAALAEGEHGLTGRCRYNLTFRRAG</sequence>
<comment type="caution">
    <text evidence="8">The sequence shown here is derived from an EMBL/GenBank/DDBJ whole genome shotgun (WGS) entry which is preliminary data.</text>
</comment>
<dbReference type="EMBL" id="SNXS01000002">
    <property type="protein sequence ID" value="TDP72707.1"/>
    <property type="molecule type" value="Genomic_DNA"/>
</dbReference>
<organism evidence="8 9">
    <name type="scientific">Roseateles toxinivorans</name>
    <dbReference type="NCBI Taxonomy" id="270368"/>
    <lineage>
        <taxon>Bacteria</taxon>
        <taxon>Pseudomonadati</taxon>
        <taxon>Pseudomonadota</taxon>
        <taxon>Betaproteobacteria</taxon>
        <taxon>Burkholderiales</taxon>
        <taxon>Sphaerotilaceae</taxon>
        <taxon>Roseateles</taxon>
    </lineage>
</organism>
<dbReference type="GO" id="GO:0035516">
    <property type="term" value="F:broad specificity oxidative DNA demethylase activity"/>
    <property type="evidence" value="ECO:0007669"/>
    <property type="project" value="TreeGrafter"/>
</dbReference>
<dbReference type="InParanoid" id="A0A4R6QPU7"/>
<dbReference type="FunCoup" id="A0A4R6QPU7">
    <property type="interactions" value="28"/>
</dbReference>
<dbReference type="PANTHER" id="PTHR16557">
    <property type="entry name" value="ALKYLATED DNA REPAIR PROTEIN ALKB-RELATED"/>
    <property type="match status" value="1"/>
</dbReference>
<feature type="binding site" evidence="5">
    <location>
        <position position="164"/>
    </location>
    <ligand>
        <name>substrate</name>
    </ligand>
</feature>
<name>A0A4R6QPU7_9BURK</name>
<evidence type="ECO:0000256" key="5">
    <source>
        <dbReference type="PIRSR" id="PIRSR604574-1"/>
    </source>
</evidence>
<feature type="binding site" evidence="5">
    <location>
        <begin position="79"/>
        <end position="81"/>
    </location>
    <ligand>
        <name>substrate</name>
    </ligand>
</feature>
<dbReference type="Gene3D" id="2.60.120.590">
    <property type="entry name" value="Alpha-ketoglutarate-dependent dioxygenase AlkB-like"/>
    <property type="match status" value="1"/>
</dbReference>
<feature type="binding site" evidence="5">
    <location>
        <begin position="207"/>
        <end position="213"/>
    </location>
    <ligand>
        <name>2-oxoglutarate</name>
        <dbReference type="ChEBI" id="CHEBI:16810"/>
    </ligand>
</feature>
<dbReference type="GO" id="GO:0035513">
    <property type="term" value="P:oxidative RNA demethylation"/>
    <property type="evidence" value="ECO:0007669"/>
    <property type="project" value="TreeGrafter"/>
</dbReference>
<comment type="cofactor">
    <cofactor evidence="6">
        <name>Fe(2+)</name>
        <dbReference type="ChEBI" id="CHEBI:29033"/>
    </cofactor>
    <text evidence="6">Binds 1 Fe(2+) ion per subunit.</text>
</comment>
<dbReference type="GO" id="GO:0035515">
    <property type="term" value="F:oxidative RNA demethylase activity"/>
    <property type="evidence" value="ECO:0007669"/>
    <property type="project" value="TreeGrafter"/>
</dbReference>
<dbReference type="InterPro" id="IPR005123">
    <property type="entry name" value="Oxoglu/Fe-dep_dioxygenase_dom"/>
</dbReference>
<evidence type="ECO:0000256" key="3">
    <source>
        <dbReference type="ARBA" id="ARBA00023002"/>
    </source>
</evidence>
<feature type="binding site" evidence="6">
    <location>
        <position position="190"/>
    </location>
    <ligand>
        <name>Fe cation</name>
        <dbReference type="ChEBI" id="CHEBI:24875"/>
        <note>catalytic</note>
    </ligand>
</feature>
<evidence type="ECO:0000256" key="6">
    <source>
        <dbReference type="PIRSR" id="PIRSR604574-2"/>
    </source>
</evidence>
<evidence type="ECO:0000256" key="2">
    <source>
        <dbReference type="ARBA" id="ARBA00022964"/>
    </source>
</evidence>
<dbReference type="InterPro" id="IPR027450">
    <property type="entry name" value="AlkB-like"/>
</dbReference>
<keyword evidence="8" id="KW-0489">Methyltransferase</keyword>
<feature type="binding site" evidence="5">
    <location>
        <position position="72"/>
    </location>
    <ligand>
        <name>substrate</name>
    </ligand>
</feature>
<keyword evidence="2" id="KW-0223">Dioxygenase</keyword>
<keyword evidence="4 6" id="KW-0408">Iron</keyword>
<protein>
    <submittedName>
        <fullName evidence="8">Alkylated DNA repair protein (DNA oxidative demethylase)</fullName>
    </submittedName>
</protein>
<dbReference type="Proteomes" id="UP000295361">
    <property type="component" value="Unassembled WGS sequence"/>
</dbReference>
<keyword evidence="9" id="KW-1185">Reference proteome</keyword>
<feature type="binding site" evidence="5">
    <location>
        <begin position="123"/>
        <end position="125"/>
    </location>
    <ligand>
        <name>2-oxoglutarate</name>
        <dbReference type="ChEBI" id="CHEBI:16810"/>
    </ligand>
</feature>
<reference evidence="8 9" key="1">
    <citation type="submission" date="2019-03" db="EMBL/GenBank/DDBJ databases">
        <title>Genomic Encyclopedia of Type Strains, Phase IV (KMG-IV): sequencing the most valuable type-strain genomes for metagenomic binning, comparative biology and taxonomic classification.</title>
        <authorList>
            <person name="Goeker M."/>
        </authorList>
    </citation>
    <scope>NUCLEOTIDE SEQUENCE [LARGE SCALE GENOMIC DNA]</scope>
    <source>
        <strain evidence="8 9">DSM 16998</strain>
    </source>
</reference>
<accession>A0A4R6QPU7</accession>
<feature type="binding site" evidence="6">
    <location>
        <position position="134"/>
    </location>
    <ligand>
        <name>Fe cation</name>
        <dbReference type="ChEBI" id="CHEBI:24875"/>
        <note>catalytic</note>
    </ligand>
</feature>